<keyword evidence="1" id="KW-0472">Membrane</keyword>
<proteinExistence type="predicted"/>
<feature type="transmembrane region" description="Helical" evidence="1">
    <location>
        <begin position="6"/>
        <end position="24"/>
    </location>
</feature>
<reference evidence="2 3" key="1">
    <citation type="journal article" date="2020" name="ISME J.">
        <title>Uncovering the hidden diversity of litter-decomposition mechanisms in mushroom-forming fungi.</title>
        <authorList>
            <person name="Floudas D."/>
            <person name="Bentzer J."/>
            <person name="Ahren D."/>
            <person name="Johansson T."/>
            <person name="Persson P."/>
            <person name="Tunlid A."/>
        </authorList>
    </citation>
    <scope>NUCLEOTIDE SEQUENCE [LARGE SCALE GENOMIC DNA]</scope>
    <source>
        <strain evidence="2 3">CBS 661.87</strain>
    </source>
</reference>
<dbReference type="EMBL" id="JAACJP010000002">
    <property type="protein sequence ID" value="KAF5386832.1"/>
    <property type="molecule type" value="Genomic_DNA"/>
</dbReference>
<dbReference type="InterPro" id="IPR021848">
    <property type="entry name" value="HODM_asu-like"/>
</dbReference>
<gene>
    <name evidence="2" type="ORF">D9615_001673</name>
</gene>
<accession>A0A8H5HNY8</accession>
<evidence type="ECO:0000256" key="1">
    <source>
        <dbReference type="SAM" id="Phobius"/>
    </source>
</evidence>
<keyword evidence="3" id="KW-1185">Reference proteome</keyword>
<evidence type="ECO:0000313" key="3">
    <source>
        <dbReference type="Proteomes" id="UP000565441"/>
    </source>
</evidence>
<organism evidence="2 3">
    <name type="scientific">Tricholomella constricta</name>
    <dbReference type="NCBI Taxonomy" id="117010"/>
    <lineage>
        <taxon>Eukaryota</taxon>
        <taxon>Fungi</taxon>
        <taxon>Dikarya</taxon>
        <taxon>Basidiomycota</taxon>
        <taxon>Agaricomycotina</taxon>
        <taxon>Agaricomycetes</taxon>
        <taxon>Agaricomycetidae</taxon>
        <taxon>Agaricales</taxon>
        <taxon>Tricholomatineae</taxon>
        <taxon>Lyophyllaceae</taxon>
        <taxon>Tricholomella</taxon>
    </lineage>
</organism>
<dbReference type="AlphaFoldDB" id="A0A8H5HNY8"/>
<sequence length="379" mass="44444">MINQELIYPTIAIIFGLTLCKLLFSRLTHGPPDYFRLSGVPAPTPLNEFDITKAKARPYRPFRWEYHQNMSLKKMEPDWWIELESTYCERIAQRKQLYADRGKAIIDAMPGSEQACKELMEMVIQFLCTRYPSQFQVDWRSGLFQNRILGTRSNLGAVDPLKFLLDHVPEDFLVTQQDEKTGLYVLRAAVSCSAVGWRLQEKMGRSLHEIHEPVPDYKTKMQFSMERYFSRLPCDKPIQRGSWALEIGQPLYSQPGDPHFDCRGTQLPELDVKDIYLRVDWQTLRRLPVSRAIVFNFKAFFTPTTDFRNEPYIPKLLAKVLREGKKSLLEYKSTFHIEHRMLPALDLWAGEQEEKGWVPKGWKERTLDEDPYFPGWNKL</sequence>
<dbReference type="Proteomes" id="UP000565441">
    <property type="component" value="Unassembled WGS sequence"/>
</dbReference>
<protein>
    <submittedName>
        <fullName evidence="2">Uncharacterized protein</fullName>
    </submittedName>
</protein>
<evidence type="ECO:0000313" key="2">
    <source>
        <dbReference type="EMBL" id="KAF5386832.1"/>
    </source>
</evidence>
<keyword evidence="1" id="KW-1133">Transmembrane helix</keyword>
<keyword evidence="1" id="KW-0812">Transmembrane</keyword>
<comment type="caution">
    <text evidence="2">The sequence shown here is derived from an EMBL/GenBank/DDBJ whole genome shotgun (WGS) entry which is preliminary data.</text>
</comment>
<name>A0A8H5HNY8_9AGAR</name>
<dbReference type="OrthoDB" id="5043642at2759"/>
<dbReference type="Pfam" id="PF11927">
    <property type="entry name" value="HODM_asu-like"/>
    <property type="match status" value="1"/>
</dbReference>